<dbReference type="OrthoDB" id="22104at2"/>
<sequence length="966" mass="102864">MSGPSSGVGNTQYYYFEEPPTSGPLSDQFQPGGAFYPLPSFPLLVISQTLDPSDVSSGFPSIASYARAINESIDLLRNQLYSSESKESEASKKFYQMLVQRASDLRALSAQVYNAVRVQEAVMKKRGLETTEINLEITQYNSTVDGGLPPTENSAIAALNQAIADYYDPLSLNYLNDAVLAQAYADYTAFAASQNVNIDAINAAITAYNAQIAANNANIDIVNQTRAQFGFPPFEKQDPLPLRDYMPGLPPFPPAQGTAIPLRAPIALAPVLNNPPPDDKAYFDAFVATYQNGMIFLQNFSDKLKNADLDKEFFKATNRGKAILARLGGDPAVPGESQTPSEAPSVGYAATALGLFKTLDLILSQALWDSAMKGLQIPLSSRTFDSLRADSLVLAQSASLNSAGPTVAFLAGSLPSLSLLPYIGIDEAAVNVVFSLSFANEIRNLINGEILHETVLQSLKADPALGNLSQDKISNLAGSFAAGIGVSLGLVSLLQLNVALGTPGLAAQLLSLLPGVQALGSNVLSPPTFTELVGNGFTSSLATGLLVGAGLDRSTAGETIRSALANAGEGPNGFLTALTKALEEAGFDTTAARDLAFQTTLEVLGLLDQQNVSQDQLSQSLLQNAISQDDIKKALLDQVANPDDIASDVAKELEAKRQLENSILKESIENDFRYQEDINRSQIKSNIIADNIVKDQIVREAVTNDIKRRDITLRDIRTAIIRSLVNRGYDIGDAAAAAFGAINSLSQEATNVALLNQNTLISSLEGNLLKRGIHEAEINLFVDALREAIKQEVGGVGTVLGLRALIRDKLIGSFNLDRGLAGRMAAGVDLGIGGGSIGLFNVGGPYLDQASVGEALRQHITGLVSNSLGGDRANVLASRVNAEIISDRDSLLNSIQRNLEVLHTNLDNAKEILSGTVRSGVMTTKELSAFVDLMRDPGNTLIYSVWTGLMYSHDQPGSKKSIDIQG</sequence>
<dbReference type="eggNOG" id="ENOG5033KGF">
    <property type="taxonomic scope" value="Bacteria"/>
</dbReference>
<reference evidence="1" key="2">
    <citation type="submission" date="2014-09" db="EMBL/GenBank/DDBJ databases">
        <title>Criblamydia sequanensis harbors a mega-plasmid encoding arsenite resistance.</title>
        <authorList>
            <person name="Bertelli C."/>
            <person name="Goesmann A."/>
            <person name="Greub G."/>
        </authorList>
    </citation>
    <scope>NUCLEOTIDE SEQUENCE [LARGE SCALE GENOMIC DNA]</scope>
    <source>
        <strain evidence="1">CRIB-18</strain>
    </source>
</reference>
<dbReference type="STRING" id="1437425.CSEC_1315"/>
<comment type="caution">
    <text evidence="1">The sequence shown here is derived from an EMBL/GenBank/DDBJ whole genome shotgun (WGS) entry which is preliminary data.</text>
</comment>
<proteinExistence type="predicted"/>
<reference evidence="1" key="1">
    <citation type="submission" date="2013-12" db="EMBL/GenBank/DDBJ databases">
        <authorList>
            <person name="Linke B."/>
        </authorList>
    </citation>
    <scope>NUCLEOTIDE SEQUENCE [LARGE SCALE GENOMIC DNA]</scope>
    <source>
        <strain evidence="1">CRIB-18</strain>
    </source>
</reference>
<evidence type="ECO:0000313" key="1">
    <source>
        <dbReference type="EMBL" id="CDR34135.1"/>
    </source>
</evidence>
<accession>A0A090D1W8</accession>
<dbReference type="Proteomes" id="UP000031552">
    <property type="component" value="Unassembled WGS sequence"/>
</dbReference>
<keyword evidence="2" id="KW-1185">Reference proteome</keyword>
<dbReference type="EMBL" id="CCEJ010000005">
    <property type="protein sequence ID" value="CDR34135.1"/>
    <property type="molecule type" value="Genomic_DNA"/>
</dbReference>
<evidence type="ECO:0000313" key="2">
    <source>
        <dbReference type="Proteomes" id="UP000031552"/>
    </source>
</evidence>
<dbReference type="RefSeq" id="WP_041017668.1">
    <property type="nucleotide sequence ID" value="NZ_CCEJ010000005.1"/>
</dbReference>
<gene>
    <name evidence="1" type="ORF">CSEC_1315</name>
</gene>
<organism evidence="1 2">
    <name type="scientific">Candidatus Criblamydia sequanensis CRIB-18</name>
    <dbReference type="NCBI Taxonomy" id="1437425"/>
    <lineage>
        <taxon>Bacteria</taxon>
        <taxon>Pseudomonadati</taxon>
        <taxon>Chlamydiota</taxon>
        <taxon>Chlamydiia</taxon>
        <taxon>Parachlamydiales</taxon>
        <taxon>Candidatus Criblamydiaceae</taxon>
        <taxon>Candidatus Criblamydia</taxon>
    </lineage>
</organism>
<name>A0A090D1W8_9BACT</name>
<protein>
    <submittedName>
        <fullName evidence="1">Uncharacterized protein</fullName>
    </submittedName>
</protein>
<dbReference type="AlphaFoldDB" id="A0A090D1W8"/>